<gene>
    <name evidence="6" type="ORF">GJU41_10880</name>
</gene>
<keyword evidence="4" id="KW-0460">Magnesium</keyword>
<evidence type="ECO:0000313" key="7">
    <source>
        <dbReference type="Proteomes" id="UP000441585"/>
    </source>
</evidence>
<protein>
    <recommendedName>
        <fullName evidence="5">Phosphofructokinase domain-containing protein</fullName>
    </recommendedName>
</protein>
<dbReference type="InterPro" id="IPR035966">
    <property type="entry name" value="PKF_sf"/>
</dbReference>
<feature type="domain" description="Phosphofructokinase" evidence="5">
    <location>
        <begin position="76"/>
        <end position="250"/>
    </location>
</feature>
<evidence type="ECO:0000256" key="3">
    <source>
        <dbReference type="ARBA" id="ARBA00022777"/>
    </source>
</evidence>
<name>A0A6I2MBU2_9BACI</name>
<dbReference type="Proteomes" id="UP000441585">
    <property type="component" value="Unassembled WGS sequence"/>
</dbReference>
<evidence type="ECO:0000256" key="2">
    <source>
        <dbReference type="ARBA" id="ARBA00022723"/>
    </source>
</evidence>
<evidence type="ECO:0000313" key="6">
    <source>
        <dbReference type="EMBL" id="MRX54476.1"/>
    </source>
</evidence>
<dbReference type="GO" id="GO:0003872">
    <property type="term" value="F:6-phosphofructokinase activity"/>
    <property type="evidence" value="ECO:0007669"/>
    <property type="project" value="InterPro"/>
</dbReference>
<reference evidence="6 7" key="1">
    <citation type="submission" date="2019-11" db="EMBL/GenBank/DDBJ databases">
        <title>Bacillus idriensis genome.</title>
        <authorList>
            <person name="Konopka E.N."/>
            <person name="Newman J.D."/>
        </authorList>
    </citation>
    <scope>NUCLEOTIDE SEQUENCE [LARGE SCALE GENOMIC DNA]</scope>
    <source>
        <strain evidence="6 7">DSM 19097</strain>
    </source>
</reference>
<sequence>MRIGVLGIDTINETKSITQAITQYASETNSVIEGLEWHTVLSELKAETLESWVRSVSEKTIIENKESFLKVIEAYDAVIVFGGSKKAVDLLSLAQVKLLFLPISILSDSSLGYDTALNEVVTNVLKVKDTISSLLYMKQRVCCVQLPGEELSDLMRDAASAVDGVVVTGGESVWMHAADYLKKKDQKGVTYSFLIINESIRPEQLGAFLQQQMDLDFKELIFDESQCMSSRPTAADRIIEKNLSQSVYEWLKSTDGTRQLTIENKEVK</sequence>
<keyword evidence="7" id="KW-1185">Reference proteome</keyword>
<keyword evidence="3" id="KW-0418">Kinase</keyword>
<organism evidence="6 7">
    <name type="scientific">Metabacillus idriensis</name>
    <dbReference type="NCBI Taxonomy" id="324768"/>
    <lineage>
        <taxon>Bacteria</taxon>
        <taxon>Bacillati</taxon>
        <taxon>Bacillota</taxon>
        <taxon>Bacilli</taxon>
        <taxon>Bacillales</taxon>
        <taxon>Bacillaceae</taxon>
        <taxon>Metabacillus</taxon>
    </lineage>
</organism>
<evidence type="ECO:0000259" key="5">
    <source>
        <dbReference type="Pfam" id="PF00365"/>
    </source>
</evidence>
<dbReference type="Pfam" id="PF00365">
    <property type="entry name" value="PFK"/>
    <property type="match status" value="1"/>
</dbReference>
<dbReference type="EMBL" id="WKKF01000002">
    <property type="protein sequence ID" value="MRX54476.1"/>
    <property type="molecule type" value="Genomic_DNA"/>
</dbReference>
<keyword evidence="2" id="KW-0479">Metal-binding</keyword>
<dbReference type="AlphaFoldDB" id="A0A6I2MBU2"/>
<dbReference type="GO" id="GO:0046872">
    <property type="term" value="F:metal ion binding"/>
    <property type="evidence" value="ECO:0007669"/>
    <property type="project" value="UniProtKB-KW"/>
</dbReference>
<dbReference type="UniPathway" id="UPA00109">
    <property type="reaction ID" value="UER00182"/>
</dbReference>
<keyword evidence="1" id="KW-0808">Transferase</keyword>
<evidence type="ECO:0000256" key="4">
    <source>
        <dbReference type="ARBA" id="ARBA00022842"/>
    </source>
</evidence>
<dbReference type="SUPFAM" id="SSF53784">
    <property type="entry name" value="Phosphofructokinase"/>
    <property type="match status" value="1"/>
</dbReference>
<dbReference type="InterPro" id="IPR000023">
    <property type="entry name" value="Phosphofructokinase_dom"/>
</dbReference>
<accession>A0A6I2MBU2</accession>
<evidence type="ECO:0000256" key="1">
    <source>
        <dbReference type="ARBA" id="ARBA00022679"/>
    </source>
</evidence>
<dbReference type="RefSeq" id="WP_070877032.1">
    <property type="nucleotide sequence ID" value="NZ_CAJGAA010000002.1"/>
</dbReference>
<comment type="caution">
    <text evidence="6">The sequence shown here is derived from an EMBL/GenBank/DDBJ whole genome shotgun (WGS) entry which is preliminary data.</text>
</comment>
<proteinExistence type="predicted"/>
<dbReference type="Gene3D" id="3.40.50.460">
    <property type="entry name" value="Phosphofructokinase domain"/>
    <property type="match status" value="1"/>
</dbReference>